<evidence type="ECO:0000313" key="9">
    <source>
        <dbReference type="Proteomes" id="UP001589813"/>
    </source>
</evidence>
<sequence length="87" mass="9642">MSSPSVTIYTKEYCPYCVRAKALLSHKGVVFNEIKIDAQPELRPEMIARSGGRSTVPQIFINDQHIGGCDDLHALDAQGRLDTLLQL</sequence>
<evidence type="ECO:0000259" key="7">
    <source>
        <dbReference type="Pfam" id="PF00462"/>
    </source>
</evidence>
<dbReference type="SUPFAM" id="SSF52833">
    <property type="entry name" value="Thioredoxin-like"/>
    <property type="match status" value="1"/>
</dbReference>
<protein>
    <recommendedName>
        <fullName evidence="6">Glutaredoxin</fullName>
    </recommendedName>
</protein>
<evidence type="ECO:0000256" key="4">
    <source>
        <dbReference type="ARBA" id="ARBA00023157"/>
    </source>
</evidence>
<dbReference type="InterPro" id="IPR011767">
    <property type="entry name" value="GLR_AS"/>
</dbReference>
<dbReference type="InterPro" id="IPR011900">
    <property type="entry name" value="GRX_bact"/>
</dbReference>
<comment type="similarity">
    <text evidence="1 6">Belongs to the glutaredoxin family.</text>
</comment>
<accession>A0ABV6BE50</accession>
<keyword evidence="5 6" id="KW-0676">Redox-active center</keyword>
<evidence type="ECO:0000256" key="2">
    <source>
        <dbReference type="ARBA" id="ARBA00022448"/>
    </source>
</evidence>
<dbReference type="PANTHER" id="PTHR45694:SF18">
    <property type="entry name" value="GLUTAREDOXIN-1-RELATED"/>
    <property type="match status" value="1"/>
</dbReference>
<dbReference type="PANTHER" id="PTHR45694">
    <property type="entry name" value="GLUTAREDOXIN 2"/>
    <property type="match status" value="1"/>
</dbReference>
<evidence type="ECO:0000256" key="1">
    <source>
        <dbReference type="ARBA" id="ARBA00007787"/>
    </source>
</evidence>
<evidence type="ECO:0000256" key="6">
    <source>
        <dbReference type="RuleBase" id="RU364065"/>
    </source>
</evidence>
<keyword evidence="9" id="KW-1185">Reference proteome</keyword>
<dbReference type="NCBIfam" id="NF007923">
    <property type="entry name" value="PRK10638.1"/>
    <property type="match status" value="1"/>
</dbReference>
<dbReference type="Proteomes" id="UP001589813">
    <property type="component" value="Unassembled WGS sequence"/>
</dbReference>
<keyword evidence="6" id="KW-0963">Cytoplasm</keyword>
<keyword evidence="3 6" id="KW-0249">Electron transport</keyword>
<evidence type="ECO:0000256" key="3">
    <source>
        <dbReference type="ARBA" id="ARBA00022982"/>
    </source>
</evidence>
<gene>
    <name evidence="8" type="primary">grxC</name>
    <name evidence="8" type="ORF">ACFFJP_12755</name>
</gene>
<dbReference type="InterPro" id="IPR036249">
    <property type="entry name" value="Thioredoxin-like_sf"/>
</dbReference>
<dbReference type="InterPro" id="IPR014025">
    <property type="entry name" value="Glutaredoxin_subgr"/>
</dbReference>
<dbReference type="EMBL" id="JBHLXP010000003">
    <property type="protein sequence ID" value="MFC0049158.1"/>
    <property type="molecule type" value="Genomic_DNA"/>
</dbReference>
<evidence type="ECO:0000313" key="8">
    <source>
        <dbReference type="EMBL" id="MFC0049158.1"/>
    </source>
</evidence>
<dbReference type="CDD" id="cd03418">
    <property type="entry name" value="GRX_GRXb_1_3_like"/>
    <property type="match status" value="1"/>
</dbReference>
<dbReference type="Gene3D" id="3.40.30.10">
    <property type="entry name" value="Glutaredoxin"/>
    <property type="match status" value="1"/>
</dbReference>
<proteinExistence type="inferred from homology"/>
<reference evidence="8 9" key="1">
    <citation type="submission" date="2024-09" db="EMBL/GenBank/DDBJ databases">
        <authorList>
            <person name="Sun Q."/>
            <person name="Mori K."/>
        </authorList>
    </citation>
    <scope>NUCLEOTIDE SEQUENCE [LARGE SCALE GENOMIC DNA]</scope>
    <source>
        <strain evidence="8 9">KCTC 23315</strain>
    </source>
</reference>
<organism evidence="8 9">
    <name type="scientific">Rheinheimera tilapiae</name>
    <dbReference type="NCBI Taxonomy" id="875043"/>
    <lineage>
        <taxon>Bacteria</taxon>
        <taxon>Pseudomonadati</taxon>
        <taxon>Pseudomonadota</taxon>
        <taxon>Gammaproteobacteria</taxon>
        <taxon>Chromatiales</taxon>
        <taxon>Chromatiaceae</taxon>
        <taxon>Rheinheimera</taxon>
    </lineage>
</organism>
<keyword evidence="4" id="KW-1015">Disulfide bond</keyword>
<comment type="caution">
    <text evidence="8">The sequence shown here is derived from an EMBL/GenBank/DDBJ whole genome shotgun (WGS) entry which is preliminary data.</text>
</comment>
<dbReference type="PRINTS" id="PR00160">
    <property type="entry name" value="GLUTAREDOXIN"/>
</dbReference>
<dbReference type="NCBIfam" id="TIGR02181">
    <property type="entry name" value="GRX_bact"/>
    <property type="match status" value="1"/>
</dbReference>
<comment type="function">
    <text evidence="6">Has a glutathione-disulfide oxidoreductase activity in the presence of NADPH and glutathione reductase. Reduces low molecular weight disulfides and proteins.</text>
</comment>
<evidence type="ECO:0000256" key="5">
    <source>
        <dbReference type="ARBA" id="ARBA00023284"/>
    </source>
</evidence>
<dbReference type="Pfam" id="PF00462">
    <property type="entry name" value="Glutaredoxin"/>
    <property type="match status" value="1"/>
</dbReference>
<feature type="domain" description="Glutaredoxin" evidence="7">
    <location>
        <begin position="6"/>
        <end position="66"/>
    </location>
</feature>
<dbReference type="PROSITE" id="PS51354">
    <property type="entry name" value="GLUTAREDOXIN_2"/>
    <property type="match status" value="1"/>
</dbReference>
<dbReference type="PROSITE" id="PS00195">
    <property type="entry name" value="GLUTAREDOXIN_1"/>
    <property type="match status" value="1"/>
</dbReference>
<dbReference type="RefSeq" id="WP_377244491.1">
    <property type="nucleotide sequence ID" value="NZ_JBHLXP010000003.1"/>
</dbReference>
<dbReference type="InterPro" id="IPR002109">
    <property type="entry name" value="Glutaredoxin"/>
</dbReference>
<keyword evidence="2 6" id="KW-0813">Transport</keyword>
<name>A0ABV6BE50_9GAMM</name>